<name>A0A9E8M151_9BACI</name>
<dbReference type="EMBL" id="CP106877">
    <property type="protein sequence ID" value="WAA13540.1"/>
    <property type="molecule type" value="Genomic_DNA"/>
</dbReference>
<dbReference type="Pfam" id="PF13413">
    <property type="entry name" value="HTH_25"/>
    <property type="match status" value="1"/>
</dbReference>
<dbReference type="PROSITE" id="PS50943">
    <property type="entry name" value="HTH_CROC1"/>
    <property type="match status" value="1"/>
</dbReference>
<dbReference type="InterPro" id="IPR010982">
    <property type="entry name" value="Lambda_DNA-bd_dom_sf"/>
</dbReference>
<keyword evidence="2" id="KW-0472">Membrane</keyword>
<evidence type="ECO:0000313" key="4">
    <source>
        <dbReference type="EMBL" id="WAA13540.1"/>
    </source>
</evidence>
<protein>
    <submittedName>
        <fullName evidence="4">Helix-turn-helix domain-containing protein</fullName>
    </submittedName>
</protein>
<dbReference type="SUPFAM" id="SSF47413">
    <property type="entry name" value="lambda repressor-like DNA-binding domains"/>
    <property type="match status" value="1"/>
</dbReference>
<dbReference type="AlphaFoldDB" id="A0A9E8M151"/>
<accession>A0A9E8M151</accession>
<dbReference type="KEGG" id="fhl:OE105_05385"/>
<feature type="region of interest" description="Disordered" evidence="1">
    <location>
        <begin position="136"/>
        <end position="203"/>
    </location>
</feature>
<evidence type="ECO:0000259" key="3">
    <source>
        <dbReference type="PROSITE" id="PS50943"/>
    </source>
</evidence>
<gene>
    <name evidence="4" type="ORF">OE105_05385</name>
</gene>
<dbReference type="InterPro" id="IPR025194">
    <property type="entry name" value="RodZ-like_C"/>
</dbReference>
<organism evidence="4 5">
    <name type="scientific">Fervidibacillus halotolerans</name>
    <dbReference type="NCBI Taxonomy" id="2980027"/>
    <lineage>
        <taxon>Bacteria</taxon>
        <taxon>Bacillati</taxon>
        <taxon>Bacillota</taxon>
        <taxon>Bacilli</taxon>
        <taxon>Bacillales</taxon>
        <taxon>Bacillaceae</taxon>
        <taxon>Fervidibacillus</taxon>
    </lineage>
</organism>
<dbReference type="Pfam" id="PF13464">
    <property type="entry name" value="RodZ_C"/>
    <property type="match status" value="1"/>
</dbReference>
<evidence type="ECO:0000256" key="2">
    <source>
        <dbReference type="SAM" id="Phobius"/>
    </source>
</evidence>
<dbReference type="InterPro" id="IPR050400">
    <property type="entry name" value="Bact_Cytoskel_RodZ"/>
</dbReference>
<dbReference type="Proteomes" id="UP001164726">
    <property type="component" value="Chromosome"/>
</dbReference>
<dbReference type="InterPro" id="IPR001387">
    <property type="entry name" value="Cro/C1-type_HTH"/>
</dbReference>
<dbReference type="Gene3D" id="1.10.260.40">
    <property type="entry name" value="lambda repressor-like DNA-binding domains"/>
    <property type="match status" value="1"/>
</dbReference>
<keyword evidence="2" id="KW-0812">Transmembrane</keyword>
<dbReference type="CDD" id="cd00093">
    <property type="entry name" value="HTH_XRE"/>
    <property type="match status" value="1"/>
</dbReference>
<sequence length="306" mass="35053">MTELGKRLREAREEKGLTLDDLQNITKIQKRYLAGIEEGKYDIIPGKFYVRAFIKQYAEAVGLEPERLFEEFKTEIPSVYEDDLPEQLSRTHSRREISTNSKLFEIFPKILLTIFIIGLAILVWYFAQKILTNTLSDQSTDPTTDDLVEIGESGTPPENKETEVDNSDESENSDPSVGNDQTETDEGEGEEKSQELTAVESDGENTLYELKNAERFELKIKATKNGATWIKIFDENNNVLQDGVTLNDNNPEIIRDFSEEDTVNIRIGRAYETEIYINDEKLTFMNDPNENVTQNIIIRYVVKEGE</sequence>
<dbReference type="GO" id="GO:0003677">
    <property type="term" value="F:DNA binding"/>
    <property type="evidence" value="ECO:0007669"/>
    <property type="project" value="InterPro"/>
</dbReference>
<dbReference type="SMART" id="SM00530">
    <property type="entry name" value="HTH_XRE"/>
    <property type="match status" value="1"/>
</dbReference>
<proteinExistence type="predicted"/>
<dbReference type="PANTHER" id="PTHR34475:SF1">
    <property type="entry name" value="CYTOSKELETON PROTEIN RODZ"/>
    <property type="match status" value="1"/>
</dbReference>
<keyword evidence="2" id="KW-1133">Transmembrane helix</keyword>
<evidence type="ECO:0000256" key="1">
    <source>
        <dbReference type="SAM" id="MobiDB-lite"/>
    </source>
</evidence>
<evidence type="ECO:0000313" key="5">
    <source>
        <dbReference type="Proteomes" id="UP001164726"/>
    </source>
</evidence>
<dbReference type="PANTHER" id="PTHR34475">
    <property type="match status" value="1"/>
</dbReference>
<feature type="domain" description="HTH cro/C1-type" evidence="3">
    <location>
        <begin position="8"/>
        <end position="43"/>
    </location>
</feature>
<keyword evidence="5" id="KW-1185">Reference proteome</keyword>
<reference evidence="4" key="1">
    <citation type="submission" date="2022-09" db="EMBL/GenBank/DDBJ databases">
        <title>Complete Genomes of Fervidibacillus albus and Fervidibacillus halotolerans isolated from tidal flat sediments.</title>
        <authorList>
            <person name="Kwon K.K."/>
            <person name="Yang S.-H."/>
            <person name="Park M.J."/>
            <person name="Oh H.-M."/>
        </authorList>
    </citation>
    <scope>NUCLEOTIDE SEQUENCE</scope>
    <source>
        <strain evidence="4">MEBiC13594</strain>
    </source>
</reference>
<feature type="transmembrane region" description="Helical" evidence="2">
    <location>
        <begin position="110"/>
        <end position="127"/>
    </location>
</feature>